<sequence length="30" mass="3461">MDLGSDFVPFSYGDFTHVIAKARHFQLLTF</sequence>
<reference evidence="1 2" key="1">
    <citation type="submission" date="2012-05" db="EMBL/GenBank/DDBJ databases">
        <title>Genome sequence of Yersinia Pestis PY-08.</title>
        <authorList>
            <person name="Santana-Cruz I."/>
            <person name="Sengamalay N."/>
            <person name="McCracken C."/>
            <person name="Daugherty S.C."/>
            <person name="Maroo A."/>
            <person name="Vara P.G."/>
            <person name="Tallon L.J."/>
            <person name="Sadzewicz L."/>
            <person name="Vinetz J.M."/>
            <person name="Cespedes Zambrano M.J."/>
            <person name="Fraser-Liggett C.M."/>
            <person name="Tettelin H."/>
        </authorList>
    </citation>
    <scope>NUCLEOTIDE SEQUENCE [LARGE SCALE GENOMIC DNA]</scope>
    <source>
        <strain evidence="1 2">PY-08</strain>
    </source>
</reference>
<evidence type="ECO:0000313" key="1">
    <source>
        <dbReference type="EMBL" id="EIR18030.1"/>
    </source>
</evidence>
<proteinExistence type="predicted"/>
<dbReference type="Proteomes" id="UP000003231">
    <property type="component" value="Unassembled WGS sequence"/>
</dbReference>
<feature type="non-terminal residue" evidence="1">
    <location>
        <position position="30"/>
    </location>
</feature>
<accession>A0AB72ZID7</accession>
<gene>
    <name evidence="1" type="ORF">YPPY08_2636</name>
</gene>
<dbReference type="AlphaFoldDB" id="A0AB72ZID7"/>
<name>A0AB72ZID7_YERPE</name>
<evidence type="ECO:0000313" key="2">
    <source>
        <dbReference type="Proteomes" id="UP000003231"/>
    </source>
</evidence>
<protein>
    <submittedName>
        <fullName evidence="1">Uncharacterized protein</fullName>
    </submittedName>
</protein>
<comment type="caution">
    <text evidence="1">The sequence shown here is derived from an EMBL/GenBank/DDBJ whole genome shotgun (WGS) entry which is preliminary data.</text>
</comment>
<dbReference type="EMBL" id="AKRT01000316">
    <property type="protein sequence ID" value="EIR18030.1"/>
    <property type="molecule type" value="Genomic_DNA"/>
</dbReference>
<organism evidence="1 2">
    <name type="scientific">Yersinia pestis PY-08</name>
    <dbReference type="NCBI Taxonomy" id="992134"/>
    <lineage>
        <taxon>Bacteria</taxon>
        <taxon>Pseudomonadati</taxon>
        <taxon>Pseudomonadota</taxon>
        <taxon>Gammaproteobacteria</taxon>
        <taxon>Enterobacterales</taxon>
        <taxon>Yersiniaceae</taxon>
        <taxon>Yersinia</taxon>
    </lineage>
</organism>